<organism evidence="2 3">
    <name type="scientific">Dendrobium thyrsiflorum</name>
    <name type="common">Pinecone-like raceme dendrobium</name>
    <name type="synonym">Orchid</name>
    <dbReference type="NCBI Taxonomy" id="117978"/>
    <lineage>
        <taxon>Eukaryota</taxon>
        <taxon>Viridiplantae</taxon>
        <taxon>Streptophyta</taxon>
        <taxon>Embryophyta</taxon>
        <taxon>Tracheophyta</taxon>
        <taxon>Spermatophyta</taxon>
        <taxon>Magnoliopsida</taxon>
        <taxon>Liliopsida</taxon>
        <taxon>Asparagales</taxon>
        <taxon>Orchidaceae</taxon>
        <taxon>Epidendroideae</taxon>
        <taxon>Malaxideae</taxon>
        <taxon>Dendrobiinae</taxon>
        <taxon>Dendrobium</taxon>
    </lineage>
</organism>
<dbReference type="Proteomes" id="UP001552299">
    <property type="component" value="Unassembled WGS sequence"/>
</dbReference>
<keyword evidence="3" id="KW-1185">Reference proteome</keyword>
<evidence type="ECO:0000313" key="3">
    <source>
        <dbReference type="Proteomes" id="UP001552299"/>
    </source>
</evidence>
<sequence length="115" mass="12947">MENGEIESADEEMASRGGRRYTRVVSHEQAVIQMSPIEIISPSGILPNCLYDLKCLFGCLANTEEKVLLVLLLQAALLMTDFRIVLWTEQDKNDYFPTIAAWKELLPPIIIYCAG</sequence>
<feature type="region of interest" description="Disordered" evidence="1">
    <location>
        <begin position="1"/>
        <end position="20"/>
    </location>
</feature>
<evidence type="ECO:0000313" key="2">
    <source>
        <dbReference type="EMBL" id="KAL0921956.1"/>
    </source>
</evidence>
<feature type="compositionally biased region" description="Acidic residues" evidence="1">
    <location>
        <begin position="1"/>
        <end position="12"/>
    </location>
</feature>
<dbReference type="EMBL" id="JANQDX010000006">
    <property type="protein sequence ID" value="KAL0921956.1"/>
    <property type="molecule type" value="Genomic_DNA"/>
</dbReference>
<comment type="caution">
    <text evidence="2">The sequence shown here is derived from an EMBL/GenBank/DDBJ whole genome shotgun (WGS) entry which is preliminary data.</text>
</comment>
<accession>A0ABD0VH48</accession>
<reference evidence="2 3" key="1">
    <citation type="journal article" date="2024" name="Plant Biotechnol. J.">
        <title>Dendrobium thyrsiflorum genome and its molecular insights into genes involved in important horticultural traits.</title>
        <authorList>
            <person name="Chen B."/>
            <person name="Wang J.Y."/>
            <person name="Zheng P.J."/>
            <person name="Li K.L."/>
            <person name="Liang Y.M."/>
            <person name="Chen X.F."/>
            <person name="Zhang C."/>
            <person name="Zhao X."/>
            <person name="He X."/>
            <person name="Zhang G.Q."/>
            <person name="Liu Z.J."/>
            <person name="Xu Q."/>
        </authorList>
    </citation>
    <scope>NUCLEOTIDE SEQUENCE [LARGE SCALE GENOMIC DNA]</scope>
    <source>
        <strain evidence="2">GZMU011</strain>
    </source>
</reference>
<dbReference type="AlphaFoldDB" id="A0ABD0VH48"/>
<name>A0ABD0VH48_DENTH</name>
<evidence type="ECO:0000256" key="1">
    <source>
        <dbReference type="SAM" id="MobiDB-lite"/>
    </source>
</evidence>
<gene>
    <name evidence="2" type="ORF">M5K25_005909</name>
</gene>
<protein>
    <submittedName>
        <fullName evidence="2">Uncharacterized protein</fullName>
    </submittedName>
</protein>
<proteinExistence type="predicted"/>